<evidence type="ECO:0000256" key="1">
    <source>
        <dbReference type="SAM" id="MobiDB-lite"/>
    </source>
</evidence>
<sequence>MLLPNRHGTSDSYRYGFQGQEKDDEIKGEGNSVNFTFRMHDPRINRFFSVDPLAVAYPWNSPYSFSENDLIRAIELEGGEKKIVIHEVDGTLGNDGTPNIVKSHVSIEKDWNFVNMRGQMWVKTEVFYAFKNGEVRKGEDLWEEITDGIPASSGIDYTILDTNSAAQKEKQDADVNYAGWNPLKYAKIVKRDFLAPDQAMLREDMAGLEGVAAIMGYGFVGRNIKMAAVETETFYRTMSAKDFSVFAKTGKVPATSETFISPTRAFSEAYEGILVEIKVKKGTLDALRKIGVGDGTNLVKQSVGDLPKVSKGWTEAKAFFKKEGSQVNVGLGKGEALKTFNENIVGAKAIIKNKK</sequence>
<dbReference type="Gene3D" id="2.180.10.10">
    <property type="entry name" value="RHS repeat-associated core"/>
    <property type="match status" value="1"/>
</dbReference>
<protein>
    <recommendedName>
        <fullName evidence="4">RHS repeat-associated core domain-containing protein</fullName>
    </recommendedName>
</protein>
<dbReference type="RefSeq" id="WP_123803410.1">
    <property type="nucleotide sequence ID" value="NZ_MDJD01000043.1"/>
</dbReference>
<dbReference type="STRING" id="1849968.A8C32_16520"/>
<evidence type="ECO:0008006" key="4">
    <source>
        <dbReference type="Google" id="ProtNLM"/>
    </source>
</evidence>
<dbReference type="EMBL" id="MDJD01000043">
    <property type="protein sequence ID" value="OEK08058.1"/>
    <property type="molecule type" value="Genomic_DNA"/>
</dbReference>
<keyword evidence="3" id="KW-1185">Reference proteome</keyword>
<organism evidence="2 3">
    <name type="scientific">Flavivirga aquatica</name>
    <dbReference type="NCBI Taxonomy" id="1849968"/>
    <lineage>
        <taxon>Bacteria</taxon>
        <taxon>Pseudomonadati</taxon>
        <taxon>Bacteroidota</taxon>
        <taxon>Flavobacteriia</taxon>
        <taxon>Flavobacteriales</taxon>
        <taxon>Flavobacteriaceae</taxon>
        <taxon>Flavivirga</taxon>
    </lineage>
</organism>
<proteinExistence type="predicted"/>
<evidence type="ECO:0000313" key="3">
    <source>
        <dbReference type="Proteomes" id="UP000095713"/>
    </source>
</evidence>
<dbReference type="OrthoDB" id="2972467at2"/>
<dbReference type="AlphaFoldDB" id="A0A1E5T9P0"/>
<gene>
    <name evidence="2" type="ORF">A8C32_16520</name>
</gene>
<feature type="region of interest" description="Disordered" evidence="1">
    <location>
        <begin position="1"/>
        <end position="24"/>
    </location>
</feature>
<name>A0A1E5T9P0_9FLAO</name>
<evidence type="ECO:0000313" key="2">
    <source>
        <dbReference type="EMBL" id="OEK08058.1"/>
    </source>
</evidence>
<comment type="caution">
    <text evidence="2">The sequence shown here is derived from an EMBL/GenBank/DDBJ whole genome shotgun (WGS) entry which is preliminary data.</text>
</comment>
<accession>A0A1E5T9P0</accession>
<dbReference type="Proteomes" id="UP000095713">
    <property type="component" value="Unassembled WGS sequence"/>
</dbReference>
<reference evidence="2 3" key="1">
    <citation type="submission" date="2016-05" db="EMBL/GenBank/DDBJ databases">
        <title>Draft Genome Sequence of Algibacter sp. Strain SK-16 Isolated from the Surface Water of Aburatsubo Inlet.</title>
        <authorList>
            <person name="Wong S.-K."/>
            <person name="Yoshizawa S."/>
            <person name="Nakajima Y."/>
            <person name="Ogura Y."/>
            <person name="Tetsuya H."/>
            <person name="Hamasaki K."/>
        </authorList>
    </citation>
    <scope>NUCLEOTIDE SEQUENCE [LARGE SCALE GENOMIC DNA]</scope>
    <source>
        <strain evidence="2 3">SK-16</strain>
    </source>
</reference>